<evidence type="ECO:0000313" key="1">
    <source>
        <dbReference type="EMBL" id="RZT41378.1"/>
    </source>
</evidence>
<dbReference type="Proteomes" id="UP000291078">
    <property type="component" value="Unassembled WGS sequence"/>
</dbReference>
<gene>
    <name evidence="1" type="ORF">EV147_0366</name>
</gene>
<sequence length="50" mass="5333">MHGPLAGGQVVMSLVAGYGSPSRTLHPVGRMGSARQQMLDTPARWRSILT</sequence>
<dbReference type="AlphaFoldDB" id="A0A4Q7S6P4"/>
<proteinExistence type="predicted"/>
<dbReference type="EMBL" id="SGXM01000001">
    <property type="protein sequence ID" value="RZT41378.1"/>
    <property type="molecule type" value="Genomic_DNA"/>
</dbReference>
<accession>A0A4Q7S6P4</accession>
<reference evidence="1 2" key="1">
    <citation type="journal article" date="2015" name="Stand. Genomic Sci.">
        <title>Genomic Encyclopedia of Bacterial and Archaeal Type Strains, Phase III: the genomes of soil and plant-associated and newly described type strains.</title>
        <authorList>
            <person name="Whitman W.B."/>
            <person name="Woyke T."/>
            <person name="Klenk H.P."/>
            <person name="Zhou Y."/>
            <person name="Lilburn T.G."/>
            <person name="Beck B.J."/>
            <person name="De Vos P."/>
            <person name="Vandamme P."/>
            <person name="Eisen J.A."/>
            <person name="Garrity G."/>
            <person name="Hugenholtz P."/>
            <person name="Kyrpides N.C."/>
        </authorList>
    </citation>
    <scope>NUCLEOTIDE SEQUENCE [LARGE SCALE GENOMIC DNA]</scope>
    <source>
        <strain evidence="1 2">ASC-9842</strain>
    </source>
</reference>
<keyword evidence="2" id="KW-1185">Reference proteome</keyword>
<organism evidence="1 2">
    <name type="scientific">Cupriavidus agavae</name>
    <dbReference type="NCBI Taxonomy" id="1001822"/>
    <lineage>
        <taxon>Bacteria</taxon>
        <taxon>Pseudomonadati</taxon>
        <taxon>Pseudomonadota</taxon>
        <taxon>Betaproteobacteria</taxon>
        <taxon>Burkholderiales</taxon>
        <taxon>Burkholderiaceae</taxon>
        <taxon>Cupriavidus</taxon>
    </lineage>
</organism>
<name>A0A4Q7S6P4_9BURK</name>
<comment type="caution">
    <text evidence="1">The sequence shown here is derived from an EMBL/GenBank/DDBJ whole genome shotgun (WGS) entry which is preliminary data.</text>
</comment>
<protein>
    <submittedName>
        <fullName evidence="1">Uncharacterized protein</fullName>
    </submittedName>
</protein>
<evidence type="ECO:0000313" key="2">
    <source>
        <dbReference type="Proteomes" id="UP000291078"/>
    </source>
</evidence>